<dbReference type="AlphaFoldDB" id="A0A8T2T6B8"/>
<dbReference type="OrthoDB" id="2013972at2759"/>
<dbReference type="Pfam" id="PF08241">
    <property type="entry name" value="Methyltransf_11"/>
    <property type="match status" value="1"/>
</dbReference>
<comment type="caution">
    <text evidence="2">The sequence shown here is derived from an EMBL/GenBank/DDBJ whole genome shotgun (WGS) entry which is preliminary data.</text>
</comment>
<keyword evidence="3" id="KW-1185">Reference proteome</keyword>
<dbReference type="Proteomes" id="UP000825935">
    <property type="component" value="Chromosome 15"/>
</dbReference>
<dbReference type="CDD" id="cd02440">
    <property type="entry name" value="AdoMet_MTases"/>
    <property type="match status" value="1"/>
</dbReference>
<protein>
    <recommendedName>
        <fullName evidence="1">Methyltransferase type 11 domain-containing protein</fullName>
    </recommendedName>
</protein>
<dbReference type="InterPro" id="IPR013216">
    <property type="entry name" value="Methyltransf_11"/>
</dbReference>
<dbReference type="PANTHER" id="PTHR42912">
    <property type="entry name" value="METHYLTRANSFERASE"/>
    <property type="match status" value="1"/>
</dbReference>
<sequence length="406" mass="46206">MLSVTIHVSKQMTLFSDCATWHENKLLVYPLATRFEGQHFGRNAMELAVSRLPLQKGYKDIRRLHCNSSSVVCWKPTHPYEGYPSDDAPVIPGQLSLINIASRGVNALFQYKPFFNFAASQAKSMIVKRGEEIGYPWAPELAQLQLHDWSSELEAVQNISLTYPDYYMKPFHAYEAGNLSWDAALEVELAAKSVHANIFDPERKKLDPYGDVKLRDFYHENLLSMLKIRPTTILDIGCATGLSTFGLYEVFPGTHVVGVDLSPYFLSVANYRLKERKKSKEEKTAVEFIHAGGEETGLPSESFDLVSLSLVCHELPRFATQQIIEEAHRVLKRGGALAIMEMNPYSPLLQKMVKNIFAFTAFKSTEPYLEDYMTFSIEKAIEERGFEYPRQLENSPRHRTIVAHKK</sequence>
<gene>
    <name evidence="2" type="ORF">KP509_15G001900</name>
</gene>
<dbReference type="PANTHER" id="PTHR42912:SF68">
    <property type="entry name" value="METHYLTRANSFERASE TYPE 11 DOMAIN-CONTAINING PROTEIN"/>
    <property type="match status" value="1"/>
</dbReference>
<reference evidence="2" key="1">
    <citation type="submission" date="2021-08" db="EMBL/GenBank/DDBJ databases">
        <title>WGS assembly of Ceratopteris richardii.</title>
        <authorList>
            <person name="Marchant D.B."/>
            <person name="Chen G."/>
            <person name="Jenkins J."/>
            <person name="Shu S."/>
            <person name="Leebens-Mack J."/>
            <person name="Grimwood J."/>
            <person name="Schmutz J."/>
            <person name="Soltis P."/>
            <person name="Soltis D."/>
            <person name="Chen Z.-H."/>
        </authorList>
    </citation>
    <scope>NUCLEOTIDE SEQUENCE</scope>
    <source>
        <strain evidence="2">Whitten #5841</strain>
        <tissue evidence="2">Leaf</tissue>
    </source>
</reference>
<dbReference type="GO" id="GO:0008757">
    <property type="term" value="F:S-adenosylmethionine-dependent methyltransferase activity"/>
    <property type="evidence" value="ECO:0007669"/>
    <property type="project" value="InterPro"/>
</dbReference>
<evidence type="ECO:0000313" key="2">
    <source>
        <dbReference type="EMBL" id="KAH7403943.1"/>
    </source>
</evidence>
<evidence type="ECO:0000313" key="3">
    <source>
        <dbReference type="Proteomes" id="UP000825935"/>
    </source>
</evidence>
<dbReference type="EMBL" id="CM035420">
    <property type="protein sequence ID" value="KAH7403943.1"/>
    <property type="molecule type" value="Genomic_DNA"/>
</dbReference>
<dbReference type="InterPro" id="IPR050508">
    <property type="entry name" value="Methyltransf_Superfamily"/>
</dbReference>
<dbReference type="Gene3D" id="3.40.50.150">
    <property type="entry name" value="Vaccinia Virus protein VP39"/>
    <property type="match status" value="1"/>
</dbReference>
<proteinExistence type="predicted"/>
<accession>A0A8T2T6B8</accession>
<name>A0A8T2T6B8_CERRI</name>
<dbReference type="OMA" id="ECSPRHR"/>
<dbReference type="SUPFAM" id="SSF53335">
    <property type="entry name" value="S-adenosyl-L-methionine-dependent methyltransferases"/>
    <property type="match status" value="1"/>
</dbReference>
<organism evidence="2 3">
    <name type="scientific">Ceratopteris richardii</name>
    <name type="common">Triangle waterfern</name>
    <dbReference type="NCBI Taxonomy" id="49495"/>
    <lineage>
        <taxon>Eukaryota</taxon>
        <taxon>Viridiplantae</taxon>
        <taxon>Streptophyta</taxon>
        <taxon>Embryophyta</taxon>
        <taxon>Tracheophyta</taxon>
        <taxon>Polypodiopsida</taxon>
        <taxon>Polypodiidae</taxon>
        <taxon>Polypodiales</taxon>
        <taxon>Pteridineae</taxon>
        <taxon>Pteridaceae</taxon>
        <taxon>Parkerioideae</taxon>
        <taxon>Ceratopteris</taxon>
    </lineage>
</organism>
<feature type="domain" description="Methyltransferase type 11" evidence="1">
    <location>
        <begin position="234"/>
        <end position="339"/>
    </location>
</feature>
<dbReference type="InterPro" id="IPR029063">
    <property type="entry name" value="SAM-dependent_MTases_sf"/>
</dbReference>
<evidence type="ECO:0000259" key="1">
    <source>
        <dbReference type="Pfam" id="PF08241"/>
    </source>
</evidence>